<dbReference type="AlphaFoldDB" id="A0AAD8L6S8"/>
<dbReference type="Proteomes" id="UP001229421">
    <property type="component" value="Unassembled WGS sequence"/>
</dbReference>
<comment type="caution">
    <text evidence="1">The sequence shown here is derived from an EMBL/GenBank/DDBJ whole genome shotgun (WGS) entry which is preliminary data.</text>
</comment>
<evidence type="ECO:0000313" key="2">
    <source>
        <dbReference type="Proteomes" id="UP001229421"/>
    </source>
</evidence>
<proteinExistence type="predicted"/>
<name>A0AAD8L6S8_TARER</name>
<evidence type="ECO:0000313" key="1">
    <source>
        <dbReference type="EMBL" id="KAK1432265.1"/>
    </source>
</evidence>
<dbReference type="EMBL" id="JAUHHV010000002">
    <property type="protein sequence ID" value="KAK1432265.1"/>
    <property type="molecule type" value="Genomic_DNA"/>
</dbReference>
<reference evidence="1" key="1">
    <citation type="journal article" date="2023" name="bioRxiv">
        <title>Improved chromosome-level genome assembly for marigold (Tagetes erecta).</title>
        <authorList>
            <person name="Jiang F."/>
            <person name="Yuan L."/>
            <person name="Wang S."/>
            <person name="Wang H."/>
            <person name="Xu D."/>
            <person name="Wang A."/>
            <person name="Fan W."/>
        </authorList>
    </citation>
    <scope>NUCLEOTIDE SEQUENCE</scope>
    <source>
        <strain evidence="1">WSJ</strain>
        <tissue evidence="1">Leaf</tissue>
    </source>
</reference>
<protein>
    <submittedName>
        <fullName evidence="1">Uncharacterized protein</fullName>
    </submittedName>
</protein>
<organism evidence="1 2">
    <name type="scientific">Tagetes erecta</name>
    <name type="common">African marigold</name>
    <dbReference type="NCBI Taxonomy" id="13708"/>
    <lineage>
        <taxon>Eukaryota</taxon>
        <taxon>Viridiplantae</taxon>
        <taxon>Streptophyta</taxon>
        <taxon>Embryophyta</taxon>
        <taxon>Tracheophyta</taxon>
        <taxon>Spermatophyta</taxon>
        <taxon>Magnoliopsida</taxon>
        <taxon>eudicotyledons</taxon>
        <taxon>Gunneridae</taxon>
        <taxon>Pentapetalae</taxon>
        <taxon>asterids</taxon>
        <taxon>campanulids</taxon>
        <taxon>Asterales</taxon>
        <taxon>Asteraceae</taxon>
        <taxon>Asteroideae</taxon>
        <taxon>Heliantheae alliance</taxon>
        <taxon>Tageteae</taxon>
        <taxon>Tagetes</taxon>
    </lineage>
</organism>
<accession>A0AAD8L6S8</accession>
<sequence>MNYGLVKAGSPLLTKTLRARGAFFFLSRTGHPNPQDWPWQTSSVKSWLVDFTYHYTHRNYCFQALERCRGERLGMKVIAVVVDLKEFGGGCYGLDARMVAFNKPLNFSSVSCGRRSSRINDFHFFNHNHNSIH</sequence>
<gene>
    <name evidence="1" type="ORF">QVD17_09160</name>
</gene>
<keyword evidence="2" id="KW-1185">Reference proteome</keyword>